<evidence type="ECO:0000259" key="5">
    <source>
        <dbReference type="Pfam" id="PF11715"/>
    </source>
</evidence>
<dbReference type="GO" id="GO:0017056">
    <property type="term" value="F:structural constituent of nuclear pore"/>
    <property type="evidence" value="ECO:0007669"/>
    <property type="project" value="TreeGrafter"/>
</dbReference>
<evidence type="ECO:0000256" key="3">
    <source>
        <dbReference type="ARBA" id="ARBA00023242"/>
    </source>
</evidence>
<reference evidence="9" key="1">
    <citation type="submission" date="2024-03" db="EMBL/GenBank/DDBJ databases">
        <title>WGS assembly of Saponaria officinalis var. Norfolk2.</title>
        <authorList>
            <person name="Jenkins J."/>
            <person name="Shu S."/>
            <person name="Grimwood J."/>
            <person name="Barry K."/>
            <person name="Goodstein D."/>
            <person name="Schmutz J."/>
            <person name="Leebens-Mack J."/>
            <person name="Osbourn A."/>
        </authorList>
    </citation>
    <scope>NUCLEOTIDE SEQUENCE [LARGE SCALE GENOMIC DNA]</scope>
    <source>
        <strain evidence="9">JIC</strain>
    </source>
</reference>
<dbReference type="Pfam" id="PF23347">
    <property type="entry name" value="TPR_Nup160_C"/>
    <property type="match status" value="1"/>
</dbReference>
<comment type="caution">
    <text evidence="9">The sequence shown here is derived from an EMBL/GenBank/DDBJ whole genome shotgun (WGS) entry which is preliminary data.</text>
</comment>
<dbReference type="InterPro" id="IPR035192">
    <property type="entry name" value="NUP160_hel_plant"/>
</dbReference>
<feature type="domain" description="NUP160 C-terminal TPR" evidence="7">
    <location>
        <begin position="1202"/>
        <end position="1458"/>
    </location>
</feature>
<dbReference type="Proteomes" id="UP001443914">
    <property type="component" value="Unassembled WGS sequence"/>
</dbReference>
<dbReference type="Pfam" id="PF11715">
    <property type="entry name" value="Beta-prop_Nup120_160"/>
    <property type="match status" value="1"/>
</dbReference>
<feature type="domain" description="NUP160 helical" evidence="6">
    <location>
        <begin position="532"/>
        <end position="724"/>
    </location>
</feature>
<feature type="domain" description="NUP160 middle TPR" evidence="8">
    <location>
        <begin position="909"/>
        <end position="1154"/>
    </location>
</feature>
<evidence type="ECO:0000256" key="4">
    <source>
        <dbReference type="SAM" id="MobiDB-lite"/>
    </source>
</evidence>
<dbReference type="EMBL" id="JBDFQZ010000011">
    <property type="protein sequence ID" value="KAK9678030.1"/>
    <property type="molecule type" value="Genomic_DNA"/>
</dbReference>
<dbReference type="InterPro" id="IPR059141">
    <property type="entry name" value="Beta-prop_Nup120_160"/>
</dbReference>
<evidence type="ECO:0000313" key="10">
    <source>
        <dbReference type="Proteomes" id="UP001443914"/>
    </source>
</evidence>
<feature type="compositionally biased region" description="Basic and acidic residues" evidence="4">
    <location>
        <begin position="1179"/>
        <end position="1192"/>
    </location>
</feature>
<feature type="region of interest" description="Disordered" evidence="4">
    <location>
        <begin position="1169"/>
        <end position="1192"/>
    </location>
</feature>
<keyword evidence="10" id="KW-1185">Reference proteome</keyword>
<protein>
    <recommendedName>
        <fullName evidence="11">Nuclear pore complex protein NUP160</fullName>
    </recommendedName>
</protein>
<feature type="domain" description="Nucleoporin Nup120/160 beta-propeller" evidence="5">
    <location>
        <begin position="51"/>
        <end position="514"/>
    </location>
</feature>
<dbReference type="InterPro" id="IPR056535">
    <property type="entry name" value="TPR_NUP160_M"/>
</dbReference>
<evidence type="ECO:0000259" key="8">
    <source>
        <dbReference type="Pfam" id="PF23354"/>
    </source>
</evidence>
<evidence type="ECO:0000259" key="7">
    <source>
        <dbReference type="Pfam" id="PF23347"/>
    </source>
</evidence>
<organism evidence="9 10">
    <name type="scientific">Saponaria officinalis</name>
    <name type="common">Common soapwort</name>
    <name type="synonym">Lychnis saponaria</name>
    <dbReference type="NCBI Taxonomy" id="3572"/>
    <lineage>
        <taxon>Eukaryota</taxon>
        <taxon>Viridiplantae</taxon>
        <taxon>Streptophyta</taxon>
        <taxon>Embryophyta</taxon>
        <taxon>Tracheophyta</taxon>
        <taxon>Spermatophyta</taxon>
        <taxon>Magnoliopsida</taxon>
        <taxon>eudicotyledons</taxon>
        <taxon>Gunneridae</taxon>
        <taxon>Pentapetalae</taxon>
        <taxon>Caryophyllales</taxon>
        <taxon>Caryophyllaceae</taxon>
        <taxon>Caryophylleae</taxon>
        <taxon>Saponaria</taxon>
    </lineage>
</organism>
<dbReference type="SUPFAM" id="SSF50978">
    <property type="entry name" value="WD40 repeat-like"/>
    <property type="match status" value="1"/>
</dbReference>
<keyword evidence="3" id="KW-0539">Nucleus</keyword>
<dbReference type="InterPro" id="IPR036322">
    <property type="entry name" value="WD40_repeat_dom_sf"/>
</dbReference>
<comment type="subcellular location">
    <subcellularLocation>
        <location evidence="1">Nucleus</location>
    </subcellularLocation>
</comment>
<dbReference type="Pfam" id="PF17238">
    <property type="entry name" value="NUP160_helical_2"/>
    <property type="match status" value="1"/>
</dbReference>
<dbReference type="Pfam" id="PF23354">
    <property type="entry name" value="TPR_NUP160_120_M"/>
    <property type="match status" value="1"/>
</dbReference>
<proteinExistence type="predicted"/>
<evidence type="ECO:0000313" key="9">
    <source>
        <dbReference type="EMBL" id="KAK9678030.1"/>
    </source>
</evidence>
<dbReference type="InterPro" id="IPR021717">
    <property type="entry name" value="Nucleoporin_Nup160"/>
</dbReference>
<evidence type="ECO:0000259" key="6">
    <source>
        <dbReference type="Pfam" id="PF17238"/>
    </source>
</evidence>
<dbReference type="PANTHER" id="PTHR21286:SF0">
    <property type="entry name" value="NUCLEAR PORE COMPLEX PROTEIN NUP160"/>
    <property type="match status" value="1"/>
</dbReference>
<name>A0AAW1HNM9_SAPOF</name>
<evidence type="ECO:0008006" key="11">
    <source>
        <dbReference type="Google" id="ProtNLM"/>
    </source>
</evidence>
<keyword evidence="2" id="KW-0813">Transport</keyword>
<gene>
    <name evidence="9" type="ORF">RND81_11G183300</name>
</gene>
<dbReference type="PANTHER" id="PTHR21286">
    <property type="entry name" value="NUCLEAR PORE COMPLEX PROTEIN NUP160"/>
    <property type="match status" value="1"/>
</dbReference>
<accession>A0AAW1HNM9</accession>
<sequence length="1482" mass="166846">MEVPLISGDSIKWIEASVPTTAYTASLGSPAIAPPTEDCASCSVFGSPSTYLIWRICKRLPHAIEILEFRADKDLPAAGLRIVFPEALSPFAYVCENEINASYGVVYLQYVLSVSGVAYLLRLKGISTYASSFIFSSNEFLHFNTNVLPDCSPITCATATAGCLVVGRDDGTVNCFQLGLVDENAQGFMYELRDDAALSRLWGLMSRSRLTGCVKDLAISDIHGRKVLFVLYSDGNLRVWDSQRRGKIFSQSLGDQGTSPSRLWVGPVDLDTCSIPLVILYNHSSEVNMQGVSIYRITFPPGQRHSLSLVSSTRYLPLTEGKLIDVKFSLNKVWFLKEDGLLEWNLILPNLDLEERRCYSMQEAFIAEQLFQSSEHYLDDLYQTTCSILSSSKAQIIGFLSSIFLRRLLRPGVYNGRVLRLTLQDYDKHWSDNEFKALTVDELKKEILLLIEHQAVSGSPFSGFKCWKEFLSRYFDRWCKSNMPFSLLADPACGAVGLIRENTISLFRSLEDIELLMYGTFEEFEDFPELRLDSSSDDLEREILYEVLCCTRHLSRRLGPAISPILYESVVGTSTISTEDIVPRLLKTLQSGYNASVAALNVSELGTDLVWQKELSDHKKLRKFSIDTLISIHGLCKKGNGWGRVLRVMENYLNLLVLRKPTENLDSEVVFSANLSVMVQATSQVAETMIKSAFDVLLFLSYIIDISGQVYMLPDDKSKIQLELIPMIQEIIAEWLIIHFLATMPSESPSVEDFSSQLSSLTIDNNSSKRSWTEKLGSVEFTLAFISLLDGQDSSKSGNSQSLSSLPNPNCCMNLTRHLSSWIIWGRSGEFRLHVFGHSTELALSLLRHGQYDGVENLLMVMDAHLRSEKLSGSVQSSDGEWCVLQHLLGCCFLVQSQRGPHGPSKEKKVREAMRCFFRASSGEGAAVALPKLLAEAGFSHLNNSARVSSAAWMLYYYQSVMQKFEQFNINDAACQFALAALEHVEAVSSDIDASDVFLTDESANSIKGRLWANVFKFSLDLEQYYDAYCAIVSNPDDESKYICLRRFIIVLYERGAMEILCNSHLPFIGLIDKAEQELAWKAACADISARPHPYKLLYAFEMHQQNWRKAAMYIYMYSVQLKNEMTMKTYQNTSHALQERMNGISAAINCLHLVHPMHAWISSQLTGSDVTHPSKRAKTTEEQSGRRDSEVQKPEMYVGIEKLEDEFVVTSAEYMLCLASVKWTHTGNRSIQEDLVDHLVEANLYDMAFTVVLRFWKGSLLKRKLECVFSALALKCCPSKANSPMVGSPGLLLTYSKGEIMTEAPFDVESNSRQQRASRWQVLEQNLEKYKGFHGRLPAVIAETLLRSDPHIELPLWLVDIFKGRRREHIGMSGQESGPATLFGLYVDYGRFPEATELLVDYIEGYGSMRPAGNIQRKKPFAAWFPYTAIERLWCHLEESIRLGHMTEQCEKLKALLHGALRSHLILLKTDSENAISSTVL</sequence>
<evidence type="ECO:0000256" key="2">
    <source>
        <dbReference type="ARBA" id="ARBA00022448"/>
    </source>
</evidence>
<dbReference type="InterPro" id="IPR056536">
    <property type="entry name" value="TPR_NUP160_C"/>
</dbReference>
<dbReference type="GO" id="GO:0005643">
    <property type="term" value="C:nuclear pore"/>
    <property type="evidence" value="ECO:0007669"/>
    <property type="project" value="TreeGrafter"/>
</dbReference>
<evidence type="ECO:0000256" key="1">
    <source>
        <dbReference type="ARBA" id="ARBA00004123"/>
    </source>
</evidence>